<reference evidence="15" key="2">
    <citation type="submission" date="2020-09" db="EMBL/GenBank/DDBJ databases">
        <title>Comparative genome analyses of four rice-infecting Rhizoctonia solani isolates reveal extensive enrichment of homogalacturonan modification genes.</title>
        <authorList>
            <person name="Lee D.-Y."/>
            <person name="Jeon J."/>
            <person name="Kim K.-T."/>
            <person name="Cheong K."/>
            <person name="Song H."/>
            <person name="Choi G."/>
            <person name="Ko J."/>
            <person name="Opiyo S.O."/>
            <person name="Zuo S."/>
            <person name="Madhav S."/>
            <person name="Lee Y.-H."/>
            <person name="Wang G.-L."/>
        </authorList>
    </citation>
    <scope>NUCLEOTIDE SEQUENCE</scope>
    <source>
        <strain evidence="15">AG1-IA YN-7</strain>
    </source>
</reference>
<evidence type="ECO:0000256" key="11">
    <source>
        <dbReference type="SAM" id="MobiDB-lite"/>
    </source>
</evidence>
<dbReference type="FunFam" id="1.20.5.110:FF:000020">
    <property type="entry name" value="synaptobrevin homolog YKT6"/>
    <property type="match status" value="1"/>
</dbReference>
<dbReference type="Proteomes" id="UP000650533">
    <property type="component" value="Chromosome 6"/>
</dbReference>
<dbReference type="InterPro" id="IPR042855">
    <property type="entry name" value="V_SNARE_CC"/>
</dbReference>
<dbReference type="EMBL" id="CP059663">
    <property type="protein sequence ID" value="QRW21125.1"/>
    <property type="molecule type" value="Genomic_DNA"/>
</dbReference>
<keyword evidence="8" id="KW-0636">Prenylation</keyword>
<organism evidence="15 17">
    <name type="scientific">Rhizoctonia solani</name>
    <dbReference type="NCBI Taxonomy" id="456999"/>
    <lineage>
        <taxon>Eukaryota</taxon>
        <taxon>Fungi</taxon>
        <taxon>Dikarya</taxon>
        <taxon>Basidiomycota</taxon>
        <taxon>Agaricomycotina</taxon>
        <taxon>Agaricomycetes</taxon>
        <taxon>Cantharellales</taxon>
        <taxon>Ceratobasidiaceae</taxon>
        <taxon>Rhizoctonia</taxon>
    </lineage>
</organism>
<keyword evidence="7" id="KW-0449">Lipoprotein</keyword>
<dbReference type="Gene3D" id="3.30.450.50">
    <property type="entry name" value="Longin domain"/>
    <property type="match status" value="1"/>
</dbReference>
<evidence type="ECO:0000256" key="7">
    <source>
        <dbReference type="ARBA" id="ARBA00023288"/>
    </source>
</evidence>
<dbReference type="PANTHER" id="PTHR45806">
    <property type="entry name" value="SYNAPTOBREVIN HOMOLOG YKT6"/>
    <property type="match status" value="1"/>
</dbReference>
<keyword evidence="5" id="KW-0472">Membrane</keyword>
<keyword evidence="4" id="KW-0488">Methylation</keyword>
<evidence type="ECO:0000256" key="4">
    <source>
        <dbReference type="ARBA" id="ARBA00022481"/>
    </source>
</evidence>
<evidence type="ECO:0000256" key="6">
    <source>
        <dbReference type="ARBA" id="ARBA00023139"/>
    </source>
</evidence>
<dbReference type="PRINTS" id="PR00219">
    <property type="entry name" value="SYNAPTOBREVN"/>
</dbReference>
<evidence type="ECO:0000313" key="14">
    <source>
        <dbReference type="EMBL" id="CAE6451559.1"/>
    </source>
</evidence>
<evidence type="ECO:0000256" key="10">
    <source>
        <dbReference type="PROSITE-ProRule" id="PRU00290"/>
    </source>
</evidence>
<dbReference type="Gene3D" id="1.20.5.110">
    <property type="match status" value="1"/>
</dbReference>
<feature type="domain" description="V-SNARE coiled-coil homology" evidence="13">
    <location>
        <begin position="170"/>
        <end position="230"/>
    </location>
</feature>
<evidence type="ECO:0000256" key="9">
    <source>
        <dbReference type="ARBA" id="ARBA00026133"/>
    </source>
</evidence>
<evidence type="ECO:0000256" key="8">
    <source>
        <dbReference type="ARBA" id="ARBA00023289"/>
    </source>
</evidence>
<evidence type="ECO:0000259" key="13">
    <source>
        <dbReference type="PROSITE" id="PS50892"/>
    </source>
</evidence>
<dbReference type="OrthoDB" id="27923at2759"/>
<proteinExistence type="inferred from homology"/>
<dbReference type="EMBL" id="CAJMWR010002943">
    <property type="protein sequence ID" value="CAE6451559.1"/>
    <property type="molecule type" value="Genomic_DNA"/>
</dbReference>
<dbReference type="Pfam" id="PF00957">
    <property type="entry name" value="Synaptobrevin"/>
    <property type="match status" value="1"/>
</dbReference>
<evidence type="ECO:0000256" key="3">
    <source>
        <dbReference type="ARBA" id="ARBA00022475"/>
    </source>
</evidence>
<dbReference type="GO" id="GO:0005794">
    <property type="term" value="C:Golgi apparatus"/>
    <property type="evidence" value="ECO:0007669"/>
    <property type="project" value="TreeGrafter"/>
</dbReference>
<evidence type="ECO:0000259" key="12">
    <source>
        <dbReference type="PROSITE" id="PS50859"/>
    </source>
</evidence>
<protein>
    <recommendedName>
        <fullName evidence="9">Synaptobrevin homolog YKT6</fullName>
    </recommendedName>
</protein>
<dbReference type="PANTHER" id="PTHR45806:SF1">
    <property type="entry name" value="SYNAPTOBREVIN HOMOLOG YKT6"/>
    <property type="match status" value="1"/>
</dbReference>
<name>A0A8H7H430_9AGAM</name>
<keyword evidence="6" id="KW-0564">Palmitate</keyword>
<dbReference type="EMBL" id="JACYCC010000218">
    <property type="protein sequence ID" value="KAF8671399.1"/>
    <property type="molecule type" value="Genomic_DNA"/>
</dbReference>
<feature type="domain" description="Longin" evidence="12">
    <location>
        <begin position="39"/>
        <end position="135"/>
    </location>
</feature>
<keyword evidence="3" id="KW-1003">Cell membrane</keyword>
<dbReference type="InterPro" id="IPR010908">
    <property type="entry name" value="Longin_dom"/>
</dbReference>
<dbReference type="PROSITE" id="PS50892">
    <property type="entry name" value="V_SNARE"/>
    <property type="match status" value="1"/>
</dbReference>
<evidence type="ECO:0000256" key="5">
    <source>
        <dbReference type="ARBA" id="ARBA00023136"/>
    </source>
</evidence>
<evidence type="ECO:0000313" key="15">
    <source>
        <dbReference type="EMBL" id="KAF8671399.1"/>
    </source>
</evidence>
<dbReference type="InterPro" id="IPR045848">
    <property type="entry name" value="R-SNARE_YKT6"/>
</dbReference>
<evidence type="ECO:0000256" key="2">
    <source>
        <dbReference type="ARBA" id="ARBA00008025"/>
    </source>
</evidence>
<comment type="similarity">
    <text evidence="2">Belongs to the synaptobrevin family.</text>
</comment>
<comment type="subcellular location">
    <subcellularLocation>
        <location evidence="1">Cell membrane</location>
        <topology evidence="1">Lipid-anchor</topology>
        <orientation evidence="1">Cytoplasmic side</orientation>
    </subcellularLocation>
</comment>
<dbReference type="SUPFAM" id="SSF58038">
    <property type="entry name" value="SNARE fusion complex"/>
    <property type="match status" value="1"/>
</dbReference>
<keyword evidence="10" id="KW-0175">Coiled coil</keyword>
<evidence type="ECO:0000256" key="1">
    <source>
        <dbReference type="ARBA" id="ARBA00004342"/>
    </source>
</evidence>
<dbReference type="CDD" id="cd15867">
    <property type="entry name" value="R-SNARE_YKT6"/>
    <property type="match status" value="1"/>
</dbReference>
<evidence type="ECO:0000313" key="17">
    <source>
        <dbReference type="Proteomes" id="UP000650582"/>
    </source>
</evidence>
<gene>
    <name evidence="14" type="ORF">RDB_LOCUS91313</name>
    <name evidence="16" type="ORF">RhiXN_06114</name>
    <name evidence="15" type="ORF">RHS04_08341</name>
</gene>
<dbReference type="Proteomes" id="UP000650582">
    <property type="component" value="Unassembled WGS sequence"/>
</dbReference>
<dbReference type="AlphaFoldDB" id="A0A8H7H430"/>
<reference evidence="16" key="1">
    <citation type="submission" date="2020-05" db="EMBL/GenBank/DDBJ databases">
        <title>Evolutionary and genomic comparisons of hybrid uninucleate and nonhybrid Rhizoctonia fungi.</title>
        <authorList>
            <person name="Li C."/>
            <person name="Chen X."/>
        </authorList>
    </citation>
    <scope>NUCLEOTIDE SEQUENCE</scope>
    <source>
        <strain evidence="16">AG-1 IA</strain>
    </source>
</reference>
<dbReference type="GO" id="GO:0005484">
    <property type="term" value="F:SNAP receptor activity"/>
    <property type="evidence" value="ECO:0007669"/>
    <property type="project" value="TreeGrafter"/>
</dbReference>
<dbReference type="GO" id="GO:0006888">
    <property type="term" value="P:endoplasmic reticulum to Golgi vesicle-mediated transport"/>
    <property type="evidence" value="ECO:0007669"/>
    <property type="project" value="TreeGrafter"/>
</dbReference>
<accession>A0A8H7H430</accession>
<reference evidence="14" key="3">
    <citation type="submission" date="2021-01" db="EMBL/GenBank/DDBJ databases">
        <authorList>
            <person name="Kaushik A."/>
        </authorList>
    </citation>
    <scope>NUCLEOTIDE SEQUENCE</scope>
    <source>
        <strain evidence="14">AG1-1A</strain>
    </source>
</reference>
<dbReference type="GO" id="GO:0005886">
    <property type="term" value="C:plasma membrane"/>
    <property type="evidence" value="ECO:0007669"/>
    <property type="project" value="UniProtKB-SubCell"/>
</dbReference>
<feature type="region of interest" description="Disordered" evidence="11">
    <location>
        <begin position="1"/>
        <end position="28"/>
    </location>
</feature>
<feature type="compositionally biased region" description="Pro residues" evidence="11">
    <location>
        <begin position="1"/>
        <end position="12"/>
    </location>
</feature>
<dbReference type="CDD" id="cd14824">
    <property type="entry name" value="Longin"/>
    <property type="match status" value="1"/>
</dbReference>
<dbReference type="InterPro" id="IPR011012">
    <property type="entry name" value="Longin-like_dom_sf"/>
</dbReference>
<dbReference type="InterPro" id="IPR001388">
    <property type="entry name" value="Synaptobrevin-like"/>
</dbReference>
<dbReference type="Proteomes" id="UP000663840">
    <property type="component" value="Unassembled WGS sequence"/>
</dbReference>
<evidence type="ECO:0000313" key="16">
    <source>
        <dbReference type="EMBL" id="QRW21125.1"/>
    </source>
</evidence>
<dbReference type="SMART" id="SM01270">
    <property type="entry name" value="Longin"/>
    <property type="match status" value="1"/>
</dbReference>
<dbReference type="SUPFAM" id="SSF64356">
    <property type="entry name" value="SNARE-like"/>
    <property type="match status" value="1"/>
</dbReference>
<dbReference type="Pfam" id="PF13774">
    <property type="entry name" value="Longin"/>
    <property type="match status" value="1"/>
</dbReference>
<dbReference type="PROSITE" id="PS50859">
    <property type="entry name" value="LONGIN"/>
    <property type="match status" value="1"/>
</dbReference>
<sequence length="230" mass="25342">MTPVPQPHPHTQPPSASNPGLDSPPHDHDLSEMRLYSLNILHLSSGKATSLVCANDLSTFSFYQRGGVAEFMSFFAGTVAERTPAGQRQSIQEKSYVFHVYNRGGAENLVGVLISDEEYPVRPAFSLLAKALDDFSTAVPQTSYSNPGAISFPQAQTYVAKYQDPKQADSIMKVQQELDETKIVLHKTIEAVLERGEKLDDLVDRSNNLSMQSKAFYKTAKKQNSCCVIA</sequence>